<evidence type="ECO:0000313" key="4">
    <source>
        <dbReference type="Proteomes" id="UP000246121"/>
    </source>
</evidence>
<dbReference type="Proteomes" id="UP000246121">
    <property type="component" value="Unassembled WGS sequence"/>
</dbReference>
<dbReference type="VEuPathDB" id="TriTrypDB:ECC02_008902"/>
<proteinExistence type="predicted"/>
<reference evidence="3 4" key="1">
    <citation type="journal article" date="2018" name="Microb. Genom.">
        <title>Expanding an expanded genome: long-read sequencing of Trypanosoma cruzi.</title>
        <authorList>
            <person name="Berna L."/>
            <person name="Rodriguez M."/>
            <person name="Chiribao M.L."/>
            <person name="Parodi-Talice A."/>
            <person name="Pita S."/>
            <person name="Rijo G."/>
            <person name="Alvarez-Valin F."/>
            <person name="Robello C."/>
        </authorList>
    </citation>
    <scope>NUCLEOTIDE SEQUENCE [LARGE SCALE GENOMIC DNA]</scope>
    <source>
        <strain evidence="3 4">Dm28c</strain>
    </source>
</reference>
<evidence type="ECO:0000256" key="2">
    <source>
        <dbReference type="SAM" id="Phobius"/>
    </source>
</evidence>
<keyword evidence="2" id="KW-0472">Membrane</keyword>
<feature type="region of interest" description="Disordered" evidence="1">
    <location>
        <begin position="123"/>
        <end position="167"/>
    </location>
</feature>
<dbReference type="VEuPathDB" id="TriTrypDB:C4B63_274g16"/>
<feature type="transmembrane region" description="Helical" evidence="2">
    <location>
        <begin position="87"/>
        <end position="107"/>
    </location>
</feature>
<dbReference type="AlphaFoldDB" id="A0A2V2ULG1"/>
<protein>
    <submittedName>
        <fullName evidence="3">Putative retrotransposon hot spot (RHS) protein</fullName>
    </submittedName>
</protein>
<name>A0A2V2ULG1_TRYCR</name>
<keyword evidence="2" id="KW-1133">Transmembrane helix</keyword>
<dbReference type="VEuPathDB" id="TriTrypDB:TCSYLVIO_008944"/>
<organism evidence="3 4">
    <name type="scientific">Trypanosoma cruzi</name>
    <dbReference type="NCBI Taxonomy" id="5693"/>
    <lineage>
        <taxon>Eukaryota</taxon>
        <taxon>Discoba</taxon>
        <taxon>Euglenozoa</taxon>
        <taxon>Kinetoplastea</taxon>
        <taxon>Metakinetoplastina</taxon>
        <taxon>Trypanosomatida</taxon>
        <taxon>Trypanosomatidae</taxon>
        <taxon>Trypanosoma</taxon>
        <taxon>Schizotrypanum</taxon>
    </lineage>
</organism>
<dbReference type="VEuPathDB" id="TriTrypDB:TcCLB.503957.30"/>
<evidence type="ECO:0000256" key="1">
    <source>
        <dbReference type="SAM" id="MobiDB-lite"/>
    </source>
</evidence>
<feature type="transmembrane region" description="Helical" evidence="2">
    <location>
        <begin position="54"/>
        <end position="75"/>
    </location>
</feature>
<dbReference type="VEuPathDB" id="TriTrypDB:TCDM_11408"/>
<sequence length="182" mass="20468">MLILTEDKGPCWWSTEFYILNEKKTLKQLTNEPFFPNLFGFHRFSGSGQLPGRLFFLVCFHFLLKCTFFFLYCVMEATLCCHTVWMALLLWLHSHACAYFSFFSFLIGGQCSAFNSIQLRRQGETMPGKRKRVQGGNAESQASAVPQGDGQTRARPESHGVTDQPAATHIRVEGNAAAAVDS</sequence>
<dbReference type="VEuPathDB" id="TriTrypDB:C3747_17g632"/>
<gene>
    <name evidence="3" type="ORF">C4B63_274g16</name>
</gene>
<dbReference type="VEuPathDB" id="TriTrypDB:TcCL_ESM10861"/>
<comment type="caution">
    <text evidence="3">The sequence shown here is derived from an EMBL/GenBank/DDBJ whole genome shotgun (WGS) entry which is preliminary data.</text>
</comment>
<dbReference type="VEuPathDB" id="TriTrypDB:TcCLB.506595.149"/>
<accession>A0A2V2ULG1</accession>
<keyword evidence="2" id="KW-0812">Transmembrane</keyword>
<dbReference type="EMBL" id="PRFA01000274">
    <property type="protein sequence ID" value="PWU83912.1"/>
    <property type="molecule type" value="Genomic_DNA"/>
</dbReference>
<evidence type="ECO:0000313" key="3">
    <source>
        <dbReference type="EMBL" id="PWU83912.1"/>
    </source>
</evidence>
<dbReference type="VEuPathDB" id="TriTrypDB:TcG_09496"/>